<evidence type="ECO:0000313" key="2">
    <source>
        <dbReference type="EMBL" id="KRL97347.1"/>
    </source>
</evidence>
<keyword evidence="1" id="KW-0812">Transmembrane</keyword>
<keyword evidence="3" id="KW-1185">Reference proteome</keyword>
<organism evidence="2 3">
    <name type="scientific">Levilactobacillus hammesii DSM 16381</name>
    <dbReference type="NCBI Taxonomy" id="1423753"/>
    <lineage>
        <taxon>Bacteria</taxon>
        <taxon>Bacillati</taxon>
        <taxon>Bacillota</taxon>
        <taxon>Bacilli</taxon>
        <taxon>Lactobacillales</taxon>
        <taxon>Lactobacillaceae</taxon>
        <taxon>Levilactobacillus</taxon>
    </lineage>
</organism>
<protein>
    <submittedName>
        <fullName evidence="2">Uncharacterized protein</fullName>
    </submittedName>
</protein>
<dbReference type="Proteomes" id="UP000051580">
    <property type="component" value="Unassembled WGS sequence"/>
</dbReference>
<comment type="caution">
    <text evidence="2">The sequence shown here is derived from an EMBL/GenBank/DDBJ whole genome shotgun (WGS) entry which is preliminary data.</text>
</comment>
<name>A0A0R1V1S3_9LACO</name>
<keyword evidence="1" id="KW-1133">Transmembrane helix</keyword>
<sequence>MGMAILGSGLVAVGLPSVGFGVLSLNFFLLADFLTAWLAHHRVTALLSLLLGAVLALVIYGVVVFGLSVIFKQ</sequence>
<proteinExistence type="predicted"/>
<dbReference type="AlphaFoldDB" id="A0A0R1V1S3"/>
<keyword evidence="1" id="KW-0472">Membrane</keyword>
<feature type="transmembrane region" description="Helical" evidence="1">
    <location>
        <begin position="45"/>
        <end position="71"/>
    </location>
</feature>
<gene>
    <name evidence="2" type="ORF">FD28_GL001777</name>
</gene>
<dbReference type="PATRIC" id="fig|1423753.3.peg.1845"/>
<evidence type="ECO:0000256" key="1">
    <source>
        <dbReference type="SAM" id="Phobius"/>
    </source>
</evidence>
<reference evidence="2 3" key="1">
    <citation type="journal article" date="2015" name="Genome Announc.">
        <title>Expanding the biotechnology potential of lactobacilli through comparative genomics of 213 strains and associated genera.</title>
        <authorList>
            <person name="Sun Z."/>
            <person name="Harris H.M."/>
            <person name="McCann A."/>
            <person name="Guo C."/>
            <person name="Argimon S."/>
            <person name="Zhang W."/>
            <person name="Yang X."/>
            <person name="Jeffery I.B."/>
            <person name="Cooney J.C."/>
            <person name="Kagawa T.F."/>
            <person name="Liu W."/>
            <person name="Song Y."/>
            <person name="Salvetti E."/>
            <person name="Wrobel A."/>
            <person name="Rasinkangas P."/>
            <person name="Parkhill J."/>
            <person name="Rea M.C."/>
            <person name="O'Sullivan O."/>
            <person name="Ritari J."/>
            <person name="Douillard F.P."/>
            <person name="Paul Ross R."/>
            <person name="Yang R."/>
            <person name="Briner A.E."/>
            <person name="Felis G.E."/>
            <person name="de Vos W.M."/>
            <person name="Barrangou R."/>
            <person name="Klaenhammer T.R."/>
            <person name="Caufield P.W."/>
            <person name="Cui Y."/>
            <person name="Zhang H."/>
            <person name="O'Toole P.W."/>
        </authorList>
    </citation>
    <scope>NUCLEOTIDE SEQUENCE [LARGE SCALE GENOMIC DNA]</scope>
    <source>
        <strain evidence="2 3">DSM 16381</strain>
    </source>
</reference>
<evidence type="ECO:0000313" key="3">
    <source>
        <dbReference type="Proteomes" id="UP000051580"/>
    </source>
</evidence>
<accession>A0A0R1V1S3</accession>
<dbReference type="EMBL" id="AZFS01000018">
    <property type="protein sequence ID" value="KRL97347.1"/>
    <property type="molecule type" value="Genomic_DNA"/>
</dbReference>